<evidence type="ECO:0000256" key="1">
    <source>
        <dbReference type="SAM" id="MobiDB-lite"/>
    </source>
</evidence>
<keyword evidence="2" id="KW-1185">Reference proteome</keyword>
<reference evidence="3" key="1">
    <citation type="submission" date="2022-11" db="UniProtKB">
        <authorList>
            <consortium name="WormBaseParasite"/>
        </authorList>
    </citation>
    <scope>IDENTIFICATION</scope>
</reference>
<evidence type="ECO:0000313" key="3">
    <source>
        <dbReference type="WBParaSite" id="PgE034_g004_t03"/>
    </source>
</evidence>
<organism evidence="2 3">
    <name type="scientific">Parascaris univalens</name>
    <name type="common">Nematode worm</name>
    <dbReference type="NCBI Taxonomy" id="6257"/>
    <lineage>
        <taxon>Eukaryota</taxon>
        <taxon>Metazoa</taxon>
        <taxon>Ecdysozoa</taxon>
        <taxon>Nematoda</taxon>
        <taxon>Chromadorea</taxon>
        <taxon>Rhabditida</taxon>
        <taxon>Spirurina</taxon>
        <taxon>Ascaridomorpha</taxon>
        <taxon>Ascaridoidea</taxon>
        <taxon>Ascarididae</taxon>
        <taxon>Parascaris</taxon>
    </lineage>
</organism>
<dbReference type="WBParaSite" id="PgE034_g004_t03">
    <property type="protein sequence ID" value="PgE034_g004_t03"/>
    <property type="gene ID" value="PgE034_g004"/>
</dbReference>
<protein>
    <submittedName>
        <fullName evidence="3">Protein kinase domain-containing protein</fullName>
    </submittedName>
</protein>
<evidence type="ECO:0000313" key="2">
    <source>
        <dbReference type="Proteomes" id="UP000887569"/>
    </source>
</evidence>
<proteinExistence type="predicted"/>
<name>A0A914ZYU0_PARUN</name>
<dbReference type="Proteomes" id="UP000887569">
    <property type="component" value="Unplaced"/>
</dbReference>
<sequence length="43" mass="4801">QKNAHRSTRRGYGVCRSRESGPSCERIYLFSRGTGKEAAGSKR</sequence>
<feature type="region of interest" description="Disordered" evidence="1">
    <location>
        <begin position="1"/>
        <end position="20"/>
    </location>
</feature>
<accession>A0A914ZYU0</accession>
<dbReference type="AlphaFoldDB" id="A0A914ZYU0"/>